<evidence type="ECO:0000256" key="5">
    <source>
        <dbReference type="SAM" id="Phobius"/>
    </source>
</evidence>
<dbReference type="Gene3D" id="1.10.3730.20">
    <property type="match status" value="2"/>
</dbReference>
<feature type="transmembrane region" description="Helical" evidence="5">
    <location>
        <begin position="37"/>
        <end position="56"/>
    </location>
</feature>
<dbReference type="Pfam" id="PF00892">
    <property type="entry name" value="EamA"/>
    <property type="match status" value="2"/>
</dbReference>
<evidence type="ECO:0000256" key="1">
    <source>
        <dbReference type="ARBA" id="ARBA00004141"/>
    </source>
</evidence>
<gene>
    <name evidence="7" type="ORF">METZ01_LOCUS174290</name>
</gene>
<proteinExistence type="predicted"/>
<feature type="transmembrane region" description="Helical" evidence="5">
    <location>
        <begin position="68"/>
        <end position="89"/>
    </location>
</feature>
<evidence type="ECO:0000256" key="4">
    <source>
        <dbReference type="ARBA" id="ARBA00023136"/>
    </source>
</evidence>
<feature type="transmembrane region" description="Helical" evidence="5">
    <location>
        <begin position="148"/>
        <end position="168"/>
    </location>
</feature>
<evidence type="ECO:0000256" key="2">
    <source>
        <dbReference type="ARBA" id="ARBA00022692"/>
    </source>
</evidence>
<feature type="transmembrane region" description="Helical" evidence="5">
    <location>
        <begin position="95"/>
        <end position="117"/>
    </location>
</feature>
<feature type="domain" description="EamA" evidence="6">
    <location>
        <begin position="156"/>
        <end position="296"/>
    </location>
</feature>
<comment type="subcellular location">
    <subcellularLocation>
        <location evidence="1">Membrane</location>
        <topology evidence="1">Multi-pass membrane protein</topology>
    </subcellularLocation>
</comment>
<accession>A0A382C5V0</accession>
<feature type="transmembrane region" description="Helical" evidence="5">
    <location>
        <begin position="124"/>
        <end position="142"/>
    </location>
</feature>
<name>A0A382C5V0_9ZZZZ</name>
<evidence type="ECO:0000259" key="6">
    <source>
        <dbReference type="Pfam" id="PF00892"/>
    </source>
</evidence>
<keyword evidence="3 5" id="KW-1133">Transmembrane helix</keyword>
<feature type="transmembrane region" description="Helical" evidence="5">
    <location>
        <begin position="282"/>
        <end position="300"/>
    </location>
</feature>
<keyword evidence="2 5" id="KW-0812">Transmembrane</keyword>
<feature type="transmembrane region" description="Helical" evidence="5">
    <location>
        <begin position="258"/>
        <end position="276"/>
    </location>
</feature>
<feature type="domain" description="EamA" evidence="6">
    <location>
        <begin position="9"/>
        <end position="141"/>
    </location>
</feature>
<feature type="transmembrane region" description="Helical" evidence="5">
    <location>
        <begin position="180"/>
        <end position="200"/>
    </location>
</feature>
<dbReference type="InterPro" id="IPR000620">
    <property type="entry name" value="EamA_dom"/>
</dbReference>
<dbReference type="EMBL" id="UINC01032943">
    <property type="protein sequence ID" value="SVB21436.1"/>
    <property type="molecule type" value="Genomic_DNA"/>
</dbReference>
<dbReference type="AlphaFoldDB" id="A0A382C5V0"/>
<keyword evidence="4 5" id="KW-0472">Membrane</keyword>
<feature type="transmembrane region" description="Helical" evidence="5">
    <location>
        <begin position="12"/>
        <end position="31"/>
    </location>
</feature>
<dbReference type="GO" id="GO:0016020">
    <property type="term" value="C:membrane"/>
    <property type="evidence" value="ECO:0007669"/>
    <property type="project" value="UniProtKB-SubCell"/>
</dbReference>
<evidence type="ECO:0000313" key="7">
    <source>
        <dbReference type="EMBL" id="SVB21436.1"/>
    </source>
</evidence>
<dbReference type="PANTHER" id="PTHR22911">
    <property type="entry name" value="ACYL-MALONYL CONDENSING ENZYME-RELATED"/>
    <property type="match status" value="1"/>
</dbReference>
<organism evidence="7">
    <name type="scientific">marine metagenome</name>
    <dbReference type="NCBI Taxonomy" id="408172"/>
    <lineage>
        <taxon>unclassified sequences</taxon>
        <taxon>metagenomes</taxon>
        <taxon>ecological metagenomes</taxon>
    </lineage>
</organism>
<dbReference type="PANTHER" id="PTHR22911:SF6">
    <property type="entry name" value="SOLUTE CARRIER FAMILY 35 MEMBER G1"/>
    <property type="match status" value="1"/>
</dbReference>
<protein>
    <recommendedName>
        <fullName evidence="6">EamA domain-containing protein</fullName>
    </recommendedName>
</protein>
<dbReference type="SUPFAM" id="SSF103481">
    <property type="entry name" value="Multidrug resistance efflux transporter EmrE"/>
    <property type="match status" value="2"/>
</dbReference>
<sequence>MQVKENTPKAIVLIIIGMTAVAFQDVLIKFISSDTNIFLILFFRALLGVVFLTIFLKIKKEPIIVKTNYPVLTILRVLLFYIAFILYFFSLTKLTLATAVTLFFVSPFFITILSIIFLNEKIGLRRWFALFIGFIGVILVMDPKMHNFNLYATFPIICAFFYALTMIIQKKTSQKDSLYSQVFHIYIVSTLLSFLIGIYLGNANYNSAPNEQYQFLFRAWSLDNTFIVFSLFIIGVCGFIAFLCIFEAYRIGSPPSVAPFEYILIVWSLILSWIIWKETLNFKGYIGLFCIVFGGFYTLIRERKKHIQITTNKPFRR</sequence>
<feature type="transmembrane region" description="Helical" evidence="5">
    <location>
        <begin position="226"/>
        <end position="246"/>
    </location>
</feature>
<reference evidence="7" key="1">
    <citation type="submission" date="2018-05" db="EMBL/GenBank/DDBJ databases">
        <authorList>
            <person name="Lanie J.A."/>
            <person name="Ng W.-L."/>
            <person name="Kazmierczak K.M."/>
            <person name="Andrzejewski T.M."/>
            <person name="Davidsen T.M."/>
            <person name="Wayne K.J."/>
            <person name="Tettelin H."/>
            <person name="Glass J.I."/>
            <person name="Rusch D."/>
            <person name="Podicherti R."/>
            <person name="Tsui H.-C.T."/>
            <person name="Winkler M.E."/>
        </authorList>
    </citation>
    <scope>NUCLEOTIDE SEQUENCE</scope>
</reference>
<evidence type="ECO:0000256" key="3">
    <source>
        <dbReference type="ARBA" id="ARBA00022989"/>
    </source>
</evidence>
<dbReference type="InterPro" id="IPR037185">
    <property type="entry name" value="EmrE-like"/>
</dbReference>